<dbReference type="AlphaFoldDB" id="A0A7R8XFM5"/>
<dbReference type="Proteomes" id="UP000677054">
    <property type="component" value="Unassembled WGS sequence"/>
</dbReference>
<evidence type="ECO:0000313" key="2">
    <source>
        <dbReference type="Proteomes" id="UP000677054"/>
    </source>
</evidence>
<accession>A0A7R8XFM5</accession>
<gene>
    <name evidence="1" type="ORF">DSTB1V02_LOCUS5233</name>
</gene>
<protein>
    <submittedName>
        <fullName evidence="1">Uncharacterized protein</fullName>
    </submittedName>
</protein>
<dbReference type="EMBL" id="CAJPEV010000839">
    <property type="protein sequence ID" value="CAG0888969.1"/>
    <property type="molecule type" value="Genomic_DNA"/>
</dbReference>
<name>A0A7R8XFM5_9CRUS</name>
<keyword evidence="2" id="KW-1185">Reference proteome</keyword>
<sequence>MGGPTWDIVGGRVGALAMEKRDILNEQTGEILKYFSLETWKAIDPDLNPSSPFTDWSYVRTSDKGEVPAVGGERKKRILELLQRKGVQWKDKDKPPVPLDMEYGVEGFLQGLSVILTGSLLHLPLLKT</sequence>
<proteinExistence type="predicted"/>
<dbReference type="EMBL" id="LR900356">
    <property type="protein sequence ID" value="CAD7245359.1"/>
    <property type="molecule type" value="Genomic_DNA"/>
</dbReference>
<evidence type="ECO:0000313" key="1">
    <source>
        <dbReference type="EMBL" id="CAD7245359.1"/>
    </source>
</evidence>
<organism evidence="1">
    <name type="scientific">Darwinula stevensoni</name>
    <dbReference type="NCBI Taxonomy" id="69355"/>
    <lineage>
        <taxon>Eukaryota</taxon>
        <taxon>Metazoa</taxon>
        <taxon>Ecdysozoa</taxon>
        <taxon>Arthropoda</taxon>
        <taxon>Crustacea</taxon>
        <taxon>Oligostraca</taxon>
        <taxon>Ostracoda</taxon>
        <taxon>Podocopa</taxon>
        <taxon>Podocopida</taxon>
        <taxon>Darwinulocopina</taxon>
        <taxon>Darwinuloidea</taxon>
        <taxon>Darwinulidae</taxon>
        <taxon>Darwinula</taxon>
    </lineage>
</organism>
<reference evidence="1" key="1">
    <citation type="submission" date="2020-11" db="EMBL/GenBank/DDBJ databases">
        <authorList>
            <person name="Tran Van P."/>
        </authorList>
    </citation>
    <scope>NUCLEOTIDE SEQUENCE</scope>
</reference>